<protein>
    <recommendedName>
        <fullName evidence="4">Camelysin metallo-endopeptidase</fullName>
    </recommendedName>
</protein>
<name>A0ABR9RE82_9FIRM</name>
<evidence type="ECO:0000256" key="1">
    <source>
        <dbReference type="SAM" id="SignalP"/>
    </source>
</evidence>
<dbReference type="InterPro" id="IPR023833">
    <property type="entry name" value="Signal_pept_SipW-depend-type"/>
</dbReference>
<evidence type="ECO:0000313" key="3">
    <source>
        <dbReference type="Proteomes" id="UP000806211"/>
    </source>
</evidence>
<sequence>MNVKKVAATTAALSLTAAVAVGGTLAWLTAKTDTIENTFTIGNVGIKLQEKQGEDWKTAGAGFSGQQYTVTPGIDITKEAKVTVDDGSEKSIVYLKVVKQGDFDKYFDATVDTNNWAPLAGHENYYWAVAEENAELGILTDNKVDPNESTLVNGVQLNGVALSFQAAAIQYDGLTGEGDAAKAADGFSKLPDGFAQ</sequence>
<dbReference type="Proteomes" id="UP000806211">
    <property type="component" value="Unassembled WGS sequence"/>
</dbReference>
<dbReference type="RefSeq" id="WP_193538801.1">
    <property type="nucleotide sequence ID" value="NZ_JADCKF010000013.1"/>
</dbReference>
<dbReference type="EMBL" id="JADCKF010000013">
    <property type="protein sequence ID" value="MBE5056966.1"/>
    <property type="molecule type" value="Genomic_DNA"/>
</dbReference>
<proteinExistence type="predicted"/>
<keyword evidence="3" id="KW-1185">Reference proteome</keyword>
<dbReference type="NCBIfam" id="TIGR04088">
    <property type="entry name" value="cognate_SipW"/>
    <property type="match status" value="1"/>
</dbReference>
<accession>A0ABR9RE82</accession>
<feature type="chain" id="PRO_5047051787" description="Camelysin metallo-endopeptidase" evidence="1">
    <location>
        <begin position="21"/>
        <end position="196"/>
    </location>
</feature>
<gene>
    <name evidence="2" type="ORF">INF37_13315</name>
</gene>
<reference evidence="2 3" key="1">
    <citation type="submission" date="2020-10" db="EMBL/GenBank/DDBJ databases">
        <title>ChiBAC.</title>
        <authorList>
            <person name="Zenner C."/>
            <person name="Hitch T.C.A."/>
            <person name="Clavel T."/>
        </authorList>
    </citation>
    <scope>NUCLEOTIDE SEQUENCE [LARGE SCALE GENOMIC DNA]</scope>
    <source>
        <strain evidence="2 3">DSM 107456</strain>
    </source>
</reference>
<feature type="signal peptide" evidence="1">
    <location>
        <begin position="1"/>
        <end position="20"/>
    </location>
</feature>
<comment type="caution">
    <text evidence="2">The sequence shown here is derived from an EMBL/GenBank/DDBJ whole genome shotgun (WGS) entry which is preliminary data.</text>
</comment>
<organism evidence="2 3">
    <name type="scientific">Pseudoflavonifractor gallinarum</name>
    <dbReference type="NCBI Taxonomy" id="2779352"/>
    <lineage>
        <taxon>Bacteria</taxon>
        <taxon>Bacillati</taxon>
        <taxon>Bacillota</taxon>
        <taxon>Clostridia</taxon>
        <taxon>Eubacteriales</taxon>
        <taxon>Oscillospiraceae</taxon>
        <taxon>Pseudoflavonifractor</taxon>
    </lineage>
</organism>
<evidence type="ECO:0008006" key="4">
    <source>
        <dbReference type="Google" id="ProtNLM"/>
    </source>
</evidence>
<evidence type="ECO:0000313" key="2">
    <source>
        <dbReference type="EMBL" id="MBE5056966.1"/>
    </source>
</evidence>
<keyword evidence="1" id="KW-0732">Signal</keyword>